<evidence type="ECO:0000259" key="3">
    <source>
        <dbReference type="PROSITE" id="PS51201"/>
    </source>
</evidence>
<dbReference type="GO" id="GO:0005886">
    <property type="term" value="C:plasma membrane"/>
    <property type="evidence" value="ECO:0007669"/>
    <property type="project" value="UniProtKB-SubCell"/>
</dbReference>
<dbReference type="GO" id="GO:0006813">
    <property type="term" value="P:potassium ion transport"/>
    <property type="evidence" value="ECO:0007669"/>
    <property type="project" value="InterPro"/>
</dbReference>
<evidence type="ECO:0000256" key="2">
    <source>
        <dbReference type="SAM" id="Phobius"/>
    </source>
</evidence>
<dbReference type="AlphaFoldDB" id="A0A0S4XQC2"/>
<gene>
    <name evidence="5" type="ORF">BN3087_870043</name>
</gene>
<dbReference type="InterPro" id="IPR006037">
    <property type="entry name" value="RCK_C"/>
</dbReference>
<accession>A0A0S4XQC2</accession>
<dbReference type="InterPro" id="IPR036721">
    <property type="entry name" value="RCK_C_sf"/>
</dbReference>
<keyword evidence="5" id="KW-0406">Ion transport</keyword>
<feature type="transmembrane region" description="Helical" evidence="2">
    <location>
        <begin position="66"/>
        <end position="86"/>
    </location>
</feature>
<evidence type="ECO:0000256" key="1">
    <source>
        <dbReference type="ARBA" id="ARBA00004651"/>
    </source>
</evidence>
<sequence length="506" mass="58055">MVENFLVKIAFFLYRSKWYNQTKKFFYDYLENKENPSKHYVDLFFIFLILFSVFDLVYSVKNKTPHWIVIVDYYLITTIFILEYILRLWVHGNTHHIIIKEYEKSKFLQIDFSSKDTIKNILLEKWQYIKSPIAIIDLVAIIPLYREIRVIRIFKLTRYIRSVKQFLDVLKSKYFELVTLAILLLFVIGVSGISMYIIEGNTNSKINSLLDAFYWALITATTVGYGDISPVSDMGKIVSMITAVVGLIIIAFGTSLMVSAFFEKLGEIKDNRIIEDINKVDNFVIICGYGQMTKMLLREDNFNSKYIIIEKNSDVAKQGIKDGYNIIVDDASKHNVLEKFKNSYSKISLICLGNDDIENIYITLNAKSISKEIKVVARASSSMMEKKFKIAGADNVIIPNIAANTMLLTAINNPIMYSAMHSLLAGKNAAYLDEIRVFGYDNIVDKKIGNIAFKEHKLLLIGLKRGDEFIFNPSKDMILNSDDILLVMGLKISIEYFNKTIQGSLS</sequence>
<comment type="subcellular location">
    <subcellularLocation>
        <location evidence="1">Cell membrane</location>
        <topology evidence="1">Multi-pass membrane protein</topology>
    </subcellularLocation>
</comment>
<keyword evidence="2" id="KW-0472">Membrane</keyword>
<dbReference type="GO" id="GO:0008324">
    <property type="term" value="F:monoatomic cation transmembrane transporter activity"/>
    <property type="evidence" value="ECO:0007669"/>
    <property type="project" value="InterPro"/>
</dbReference>
<dbReference type="PANTHER" id="PTHR43833">
    <property type="entry name" value="POTASSIUM CHANNEL PROTEIN 2-RELATED-RELATED"/>
    <property type="match status" value="1"/>
</dbReference>
<dbReference type="InterPro" id="IPR003148">
    <property type="entry name" value="RCK_N"/>
</dbReference>
<feature type="transmembrane region" description="Helical" evidence="2">
    <location>
        <begin position="237"/>
        <end position="262"/>
    </location>
</feature>
<dbReference type="SUPFAM" id="SSF81324">
    <property type="entry name" value="Voltage-gated potassium channels"/>
    <property type="match status" value="1"/>
</dbReference>
<dbReference type="SUPFAM" id="SSF116726">
    <property type="entry name" value="TrkA C-terminal domain-like"/>
    <property type="match status" value="1"/>
</dbReference>
<protein>
    <submittedName>
        <fullName evidence="5">Potassium channel protein</fullName>
    </submittedName>
</protein>
<dbReference type="PANTHER" id="PTHR43833:SF9">
    <property type="entry name" value="POTASSIUM CHANNEL PROTEIN YUGO-RELATED"/>
    <property type="match status" value="1"/>
</dbReference>
<dbReference type="Gene3D" id="3.40.50.720">
    <property type="entry name" value="NAD(P)-binding Rossmann-like Domain"/>
    <property type="match status" value="1"/>
</dbReference>
<dbReference type="PROSITE" id="PS51202">
    <property type="entry name" value="RCK_C"/>
    <property type="match status" value="1"/>
</dbReference>
<reference evidence="5" key="1">
    <citation type="submission" date="2015-11" db="EMBL/GenBank/DDBJ databases">
        <authorList>
            <person name="Zhang Y."/>
            <person name="Guo Z."/>
        </authorList>
    </citation>
    <scope>NUCLEOTIDE SEQUENCE</scope>
    <source>
        <strain evidence="5">BN30871</strain>
    </source>
</reference>
<name>A0A0S4XQC2_9BACT</name>
<keyword evidence="2" id="KW-1133">Transmembrane helix</keyword>
<dbReference type="InterPro" id="IPR013099">
    <property type="entry name" value="K_chnl_dom"/>
</dbReference>
<feature type="transmembrane region" description="Helical" evidence="2">
    <location>
        <begin position="174"/>
        <end position="198"/>
    </location>
</feature>
<feature type="domain" description="RCK N-terminal" evidence="3">
    <location>
        <begin position="281"/>
        <end position="398"/>
    </location>
</feature>
<dbReference type="Gene3D" id="1.10.287.70">
    <property type="match status" value="1"/>
</dbReference>
<dbReference type="InterPro" id="IPR036291">
    <property type="entry name" value="NAD(P)-bd_dom_sf"/>
</dbReference>
<feature type="transmembrane region" description="Helical" evidence="2">
    <location>
        <begin position="40"/>
        <end position="60"/>
    </location>
</feature>
<dbReference type="Pfam" id="PF02080">
    <property type="entry name" value="TrkA_C"/>
    <property type="match status" value="1"/>
</dbReference>
<dbReference type="EMBL" id="FAXN01000092">
    <property type="protein sequence ID" value="CUV66523.1"/>
    <property type="molecule type" value="Genomic_DNA"/>
</dbReference>
<keyword evidence="5" id="KW-0813">Transport</keyword>
<feature type="domain" description="RCK C-terminal" evidence="4">
    <location>
        <begin position="418"/>
        <end position="503"/>
    </location>
</feature>
<dbReference type="SUPFAM" id="SSF51735">
    <property type="entry name" value="NAD(P)-binding Rossmann-fold domains"/>
    <property type="match status" value="1"/>
</dbReference>
<evidence type="ECO:0000313" key="5">
    <source>
        <dbReference type="EMBL" id="CUV66523.1"/>
    </source>
</evidence>
<dbReference type="Pfam" id="PF07885">
    <property type="entry name" value="Ion_trans_2"/>
    <property type="match status" value="1"/>
</dbReference>
<dbReference type="InterPro" id="IPR050721">
    <property type="entry name" value="Trk_Ktr_HKT_K-transport"/>
</dbReference>
<dbReference type="Pfam" id="PF02254">
    <property type="entry name" value="TrkA_N"/>
    <property type="match status" value="1"/>
</dbReference>
<keyword evidence="2" id="KW-0812">Transmembrane</keyword>
<evidence type="ECO:0000259" key="4">
    <source>
        <dbReference type="PROSITE" id="PS51202"/>
    </source>
</evidence>
<dbReference type="Gene3D" id="3.30.70.1450">
    <property type="entry name" value="Regulator of K+ conductance, C-terminal domain"/>
    <property type="match status" value="1"/>
</dbReference>
<dbReference type="PRINTS" id="PR00169">
    <property type="entry name" value="KCHANNEL"/>
</dbReference>
<dbReference type="PROSITE" id="PS51201">
    <property type="entry name" value="RCK_N"/>
    <property type="match status" value="1"/>
</dbReference>
<organism evidence="5">
    <name type="scientific">Sulfurovum sp. enrichment culture clone C5</name>
    <dbReference type="NCBI Taxonomy" id="497650"/>
    <lineage>
        <taxon>Bacteria</taxon>
        <taxon>Pseudomonadati</taxon>
        <taxon>Campylobacterota</taxon>
        <taxon>Epsilonproteobacteria</taxon>
        <taxon>Campylobacterales</taxon>
        <taxon>Sulfurovaceae</taxon>
        <taxon>Sulfurovum</taxon>
        <taxon>environmental samples</taxon>
    </lineage>
</organism>
<proteinExistence type="predicted"/>
<keyword evidence="5" id="KW-0407">Ion channel</keyword>